<organism evidence="1 2">
    <name type="scientific">Cordyceps javanica</name>
    <dbReference type="NCBI Taxonomy" id="43265"/>
    <lineage>
        <taxon>Eukaryota</taxon>
        <taxon>Fungi</taxon>
        <taxon>Dikarya</taxon>
        <taxon>Ascomycota</taxon>
        <taxon>Pezizomycotina</taxon>
        <taxon>Sordariomycetes</taxon>
        <taxon>Hypocreomycetidae</taxon>
        <taxon>Hypocreales</taxon>
        <taxon>Cordycipitaceae</taxon>
        <taxon>Cordyceps</taxon>
    </lineage>
</organism>
<keyword evidence="2" id="KW-1185">Reference proteome</keyword>
<comment type="caution">
    <text evidence="1">The sequence shown here is derived from an EMBL/GenBank/DDBJ whole genome shotgun (WGS) entry which is preliminary data.</text>
</comment>
<proteinExistence type="predicted"/>
<accession>A0A545UZ84</accession>
<reference evidence="1 2" key="1">
    <citation type="journal article" date="2019" name="Appl. Microbiol. Biotechnol.">
        <title>Genome sequence of Isaria javanica and comparative genome analysis insights into family S53 peptidase evolution in fungal entomopathogens.</title>
        <authorList>
            <person name="Lin R."/>
            <person name="Zhang X."/>
            <person name="Xin B."/>
            <person name="Zou M."/>
            <person name="Gao Y."/>
            <person name="Qin F."/>
            <person name="Hu Q."/>
            <person name="Xie B."/>
            <person name="Cheng X."/>
        </authorList>
    </citation>
    <scope>NUCLEOTIDE SEQUENCE [LARGE SCALE GENOMIC DNA]</scope>
    <source>
        <strain evidence="1 2">IJ1G</strain>
    </source>
</reference>
<gene>
    <name evidence="1" type="ORF">IF1G_06778</name>
</gene>
<dbReference type="EMBL" id="SPUK01000009">
    <property type="protein sequence ID" value="TQV94767.1"/>
    <property type="molecule type" value="Genomic_DNA"/>
</dbReference>
<name>A0A545UZ84_9HYPO</name>
<protein>
    <submittedName>
        <fullName evidence="1">Uncharacterized protein</fullName>
    </submittedName>
</protein>
<evidence type="ECO:0000313" key="2">
    <source>
        <dbReference type="Proteomes" id="UP000315783"/>
    </source>
</evidence>
<evidence type="ECO:0000313" key="1">
    <source>
        <dbReference type="EMBL" id="TQV94767.1"/>
    </source>
</evidence>
<dbReference type="Proteomes" id="UP000315783">
    <property type="component" value="Unassembled WGS sequence"/>
</dbReference>
<sequence>MKGLVGRWFVGGCVRRLKRRRRAARRWFGERRKREGERMAESRDWGVDVEREMVRRGE</sequence>
<dbReference type="AlphaFoldDB" id="A0A545UZ84"/>